<organism evidence="1 2">
    <name type="scientific">Cephalotus follicularis</name>
    <name type="common">Albany pitcher plant</name>
    <dbReference type="NCBI Taxonomy" id="3775"/>
    <lineage>
        <taxon>Eukaryota</taxon>
        <taxon>Viridiplantae</taxon>
        <taxon>Streptophyta</taxon>
        <taxon>Embryophyta</taxon>
        <taxon>Tracheophyta</taxon>
        <taxon>Spermatophyta</taxon>
        <taxon>Magnoliopsida</taxon>
        <taxon>eudicotyledons</taxon>
        <taxon>Gunneridae</taxon>
        <taxon>Pentapetalae</taxon>
        <taxon>rosids</taxon>
        <taxon>fabids</taxon>
        <taxon>Oxalidales</taxon>
        <taxon>Cephalotaceae</taxon>
        <taxon>Cephalotus</taxon>
    </lineage>
</organism>
<name>A0A1Q3CA85_CEPFO</name>
<protein>
    <submittedName>
        <fullName evidence="1">UBN2_3 domain-containing protein</fullName>
    </submittedName>
</protein>
<dbReference type="PANTHER" id="PTHR37610">
    <property type="entry name" value="CCHC-TYPE DOMAIN-CONTAINING PROTEIN"/>
    <property type="match status" value="1"/>
</dbReference>
<dbReference type="PANTHER" id="PTHR37610:SF80">
    <property type="entry name" value="RETROTRANSPOSON GAG DOMAIN-CONTAINING PROTEIN"/>
    <property type="match status" value="1"/>
</dbReference>
<accession>A0A1Q3CA85</accession>
<reference evidence="2" key="1">
    <citation type="submission" date="2016-04" db="EMBL/GenBank/DDBJ databases">
        <title>Cephalotus genome sequencing.</title>
        <authorList>
            <person name="Fukushima K."/>
            <person name="Hasebe M."/>
            <person name="Fang X."/>
        </authorList>
    </citation>
    <scope>NUCLEOTIDE SEQUENCE [LARGE SCALE GENOMIC DNA]</scope>
    <source>
        <strain evidence="2">cv. St1</strain>
    </source>
</reference>
<gene>
    <name evidence="1" type="ORF">CFOL_v3_20597</name>
</gene>
<dbReference type="AlphaFoldDB" id="A0A1Q3CA85"/>
<proteinExistence type="predicted"/>
<dbReference type="OrthoDB" id="1706811at2759"/>
<evidence type="ECO:0000313" key="2">
    <source>
        <dbReference type="Proteomes" id="UP000187406"/>
    </source>
</evidence>
<dbReference type="InParanoid" id="A0A1Q3CA85"/>
<sequence>MSSSIAGQHHNDPTQPIIIILDGPNYLRWSSAMTSFLKGKKLWRIVTGDKPAPWDSANHLILTWFTNTSVPSINMHFSRFDLAKEAWDFLTNRYTSADLAHQYQLLGTLNHLRQESG</sequence>
<dbReference type="Proteomes" id="UP000187406">
    <property type="component" value="Unassembled WGS sequence"/>
</dbReference>
<evidence type="ECO:0000313" key="1">
    <source>
        <dbReference type="EMBL" id="GAV77125.1"/>
    </source>
</evidence>
<dbReference type="EMBL" id="BDDD01001573">
    <property type="protein sequence ID" value="GAV77125.1"/>
    <property type="molecule type" value="Genomic_DNA"/>
</dbReference>
<comment type="caution">
    <text evidence="1">The sequence shown here is derived from an EMBL/GenBank/DDBJ whole genome shotgun (WGS) entry which is preliminary data.</text>
</comment>
<keyword evidence="2" id="KW-1185">Reference proteome</keyword>